<sequence length="224" mass="24106">MTELRERLRALPSFPPDLPRFDPEHDPADAPADPRTLFVAWLEEALAAGAPTPQAAVLATATADGVVGARTLIVKDVTDDAAWLFATHRTSPKARAAEANPHAAMTFFWPTHGRQVRVSGRVRRLPDDVAAADFSARPEASRAATLVGRQSEPLGSRAELGAAFDASLARVQADPDLVDAAWALYAVDAVRVEFWQAVAGGGAVRWAYERDGVGRPWRAGLLWP</sequence>
<dbReference type="PANTHER" id="PTHR10851">
    <property type="entry name" value="PYRIDOXINE-5-PHOSPHATE OXIDASE"/>
    <property type="match status" value="1"/>
</dbReference>
<gene>
    <name evidence="7" type="primary">pdxH_2</name>
    <name evidence="7" type="ORF">GCM10025864_17900</name>
</gene>
<organism evidence="7 8">
    <name type="scientific">Luteimicrobium album</name>
    <dbReference type="NCBI Taxonomy" id="1054550"/>
    <lineage>
        <taxon>Bacteria</taxon>
        <taxon>Bacillati</taxon>
        <taxon>Actinomycetota</taxon>
        <taxon>Actinomycetes</taxon>
        <taxon>Micrococcales</taxon>
        <taxon>Luteimicrobium</taxon>
    </lineage>
</organism>
<keyword evidence="3" id="KW-0288">FMN</keyword>
<evidence type="ECO:0000259" key="6">
    <source>
        <dbReference type="Pfam" id="PF01243"/>
    </source>
</evidence>
<feature type="region of interest" description="Disordered" evidence="5">
    <location>
        <begin position="1"/>
        <end position="29"/>
    </location>
</feature>
<dbReference type="EMBL" id="BSUK01000001">
    <property type="protein sequence ID" value="GMA24031.1"/>
    <property type="molecule type" value="Genomic_DNA"/>
</dbReference>
<evidence type="ECO:0000256" key="4">
    <source>
        <dbReference type="ARBA" id="ARBA00023002"/>
    </source>
</evidence>
<accession>A0ABQ6I1C4</accession>
<evidence type="ECO:0000313" key="8">
    <source>
        <dbReference type="Proteomes" id="UP001157091"/>
    </source>
</evidence>
<keyword evidence="4" id="KW-0560">Oxidoreductase</keyword>
<protein>
    <submittedName>
        <fullName evidence="7">Pyridoxamine 5'-phosphate oxidase</fullName>
    </submittedName>
</protein>
<evidence type="ECO:0000256" key="2">
    <source>
        <dbReference type="ARBA" id="ARBA00022630"/>
    </source>
</evidence>
<evidence type="ECO:0000256" key="5">
    <source>
        <dbReference type="SAM" id="MobiDB-lite"/>
    </source>
</evidence>
<dbReference type="InterPro" id="IPR011576">
    <property type="entry name" value="Pyridox_Oxase_N"/>
</dbReference>
<dbReference type="InterPro" id="IPR000659">
    <property type="entry name" value="Pyridox_Oxase"/>
</dbReference>
<comment type="caution">
    <text evidence="7">The sequence shown here is derived from an EMBL/GenBank/DDBJ whole genome shotgun (WGS) entry which is preliminary data.</text>
</comment>
<reference evidence="8" key="1">
    <citation type="journal article" date="2019" name="Int. J. Syst. Evol. Microbiol.">
        <title>The Global Catalogue of Microorganisms (GCM) 10K type strain sequencing project: providing services to taxonomists for standard genome sequencing and annotation.</title>
        <authorList>
            <consortium name="The Broad Institute Genomics Platform"/>
            <consortium name="The Broad Institute Genome Sequencing Center for Infectious Disease"/>
            <person name="Wu L."/>
            <person name="Ma J."/>
        </authorList>
    </citation>
    <scope>NUCLEOTIDE SEQUENCE [LARGE SCALE GENOMIC DNA]</scope>
    <source>
        <strain evidence="8">NBRC 106348</strain>
    </source>
</reference>
<dbReference type="InterPro" id="IPR012349">
    <property type="entry name" value="Split_barrel_FMN-bd"/>
</dbReference>
<dbReference type="PIRSF" id="PIRSF000190">
    <property type="entry name" value="Pyd_amn-ph_oxd"/>
    <property type="match status" value="1"/>
</dbReference>
<comment type="cofactor">
    <cofactor evidence="1">
        <name>FMN</name>
        <dbReference type="ChEBI" id="CHEBI:58210"/>
    </cofactor>
</comment>
<dbReference type="NCBIfam" id="NF004231">
    <property type="entry name" value="PRK05679.1"/>
    <property type="match status" value="1"/>
</dbReference>
<dbReference type="Gene3D" id="2.30.110.10">
    <property type="entry name" value="Electron Transport, Fmn-binding Protein, Chain A"/>
    <property type="match status" value="1"/>
</dbReference>
<feature type="domain" description="Pyridoxamine 5'-phosphate oxidase N-terminal" evidence="6">
    <location>
        <begin position="42"/>
        <end position="164"/>
    </location>
</feature>
<evidence type="ECO:0000256" key="1">
    <source>
        <dbReference type="ARBA" id="ARBA00001917"/>
    </source>
</evidence>
<name>A0ABQ6I1C4_9MICO</name>
<feature type="compositionally biased region" description="Basic and acidic residues" evidence="5">
    <location>
        <begin position="19"/>
        <end position="28"/>
    </location>
</feature>
<dbReference type="PANTHER" id="PTHR10851:SF0">
    <property type="entry name" value="PYRIDOXINE-5'-PHOSPHATE OXIDASE"/>
    <property type="match status" value="1"/>
</dbReference>
<dbReference type="Proteomes" id="UP001157091">
    <property type="component" value="Unassembled WGS sequence"/>
</dbReference>
<dbReference type="SUPFAM" id="SSF50475">
    <property type="entry name" value="FMN-binding split barrel"/>
    <property type="match status" value="1"/>
</dbReference>
<keyword evidence="8" id="KW-1185">Reference proteome</keyword>
<dbReference type="RefSeq" id="WP_284292924.1">
    <property type="nucleotide sequence ID" value="NZ_BSUK01000001.1"/>
</dbReference>
<evidence type="ECO:0000313" key="7">
    <source>
        <dbReference type="EMBL" id="GMA24031.1"/>
    </source>
</evidence>
<dbReference type="Pfam" id="PF01243">
    <property type="entry name" value="PNPOx_N"/>
    <property type="match status" value="1"/>
</dbReference>
<keyword evidence="2" id="KW-0285">Flavoprotein</keyword>
<evidence type="ECO:0000256" key="3">
    <source>
        <dbReference type="ARBA" id="ARBA00022643"/>
    </source>
</evidence>
<proteinExistence type="predicted"/>